<dbReference type="AlphaFoldDB" id="A0A1Q9BZB7"/>
<dbReference type="EMBL" id="LSRX01002168">
    <property type="protein sequence ID" value="OLP76022.1"/>
    <property type="molecule type" value="Genomic_DNA"/>
</dbReference>
<evidence type="ECO:0000256" key="1">
    <source>
        <dbReference type="SAM" id="MobiDB-lite"/>
    </source>
</evidence>
<name>A0A1Q9BZB7_SYMMI</name>
<accession>A0A1Q9BZB7</accession>
<gene>
    <name evidence="2" type="ORF">AK812_SmicGene44096</name>
</gene>
<sequence>MRQRAAQTANAAAPGQAERRLAGQVALGRSQALEAIQPLIHSQASVTLVPLASVRVQLHHPWESVVPCSRQQPTGLRPTASDKLSGLGTPAPTNLKAKHDKPTAAPARKFWIRPGFGTFSETQSCPICPSGAATVSAWHASCGEGRHKCGVNGKLHTAPQGQAVRDDSKDARDPLKFLILENASDNKALCVNNLVLKWKTSRQLQTPAAMAATRSSWRRQLKPRQAVPLAAAGGAVAMEGGAGMHFDRYRGVRVGEASTPGPPRLHDQQERALEALARVGIGPAHNGGVAHIASESFFDCEQPDNLVRSADDQSDHTAPGMTPPPSEDDTPGAADRQAVCEATLLDTPPETARSWLYVPLLLHAAGRLTDHAAQVWLAHPSGGARWRRAAESLAAAPPVALSELVAAVHAVGLAEGSTDVDVACICSRLGILASSAIPLRDAVAVMATDGDYIPALAQSALLQTYCSTTLTNDIVALADVFRPGVLFPREVLYLELHAVQARLCAGVVTSAGQDKACVARAEQLPCTLGESQLRQGLEAAYVGLKAAAELGPLLANVFVRENFAKPDKTTCGAEPPTYAHTVLICESVSGAHAGHERGAPQATRLLMSKAEAEPLQNEFTFFA</sequence>
<organism evidence="2 3">
    <name type="scientific">Symbiodinium microadriaticum</name>
    <name type="common">Dinoflagellate</name>
    <name type="synonym">Zooxanthella microadriatica</name>
    <dbReference type="NCBI Taxonomy" id="2951"/>
    <lineage>
        <taxon>Eukaryota</taxon>
        <taxon>Sar</taxon>
        <taxon>Alveolata</taxon>
        <taxon>Dinophyceae</taxon>
        <taxon>Suessiales</taxon>
        <taxon>Symbiodiniaceae</taxon>
        <taxon>Symbiodinium</taxon>
    </lineage>
</organism>
<proteinExistence type="predicted"/>
<reference evidence="2 3" key="1">
    <citation type="submission" date="2016-02" db="EMBL/GenBank/DDBJ databases">
        <title>Genome analysis of coral dinoflagellate symbionts highlights evolutionary adaptations to a symbiotic lifestyle.</title>
        <authorList>
            <person name="Aranda M."/>
            <person name="Li Y."/>
            <person name="Liew Y.J."/>
            <person name="Baumgarten S."/>
            <person name="Simakov O."/>
            <person name="Wilson M."/>
            <person name="Piel J."/>
            <person name="Ashoor H."/>
            <person name="Bougouffa S."/>
            <person name="Bajic V.B."/>
            <person name="Ryu T."/>
            <person name="Ravasi T."/>
            <person name="Bayer T."/>
            <person name="Micklem G."/>
            <person name="Kim H."/>
            <person name="Bhak J."/>
            <person name="Lajeunesse T.C."/>
            <person name="Voolstra C.R."/>
        </authorList>
    </citation>
    <scope>NUCLEOTIDE SEQUENCE [LARGE SCALE GENOMIC DNA]</scope>
    <source>
        <strain evidence="2 3">CCMP2467</strain>
    </source>
</reference>
<comment type="caution">
    <text evidence="2">The sequence shown here is derived from an EMBL/GenBank/DDBJ whole genome shotgun (WGS) entry which is preliminary data.</text>
</comment>
<feature type="region of interest" description="Disordered" evidence="1">
    <location>
        <begin position="69"/>
        <end position="104"/>
    </location>
</feature>
<evidence type="ECO:0000313" key="2">
    <source>
        <dbReference type="EMBL" id="OLP76022.1"/>
    </source>
</evidence>
<evidence type="ECO:0000313" key="3">
    <source>
        <dbReference type="Proteomes" id="UP000186817"/>
    </source>
</evidence>
<keyword evidence="3" id="KW-1185">Reference proteome</keyword>
<feature type="region of interest" description="Disordered" evidence="1">
    <location>
        <begin position="306"/>
        <end position="334"/>
    </location>
</feature>
<protein>
    <submittedName>
        <fullName evidence="2">Uncharacterized protein</fullName>
    </submittedName>
</protein>
<dbReference type="Proteomes" id="UP000186817">
    <property type="component" value="Unassembled WGS sequence"/>
</dbReference>